<dbReference type="HAMAP" id="MF_01147">
    <property type="entry name" value="Lgt"/>
    <property type="match status" value="1"/>
</dbReference>
<keyword evidence="9" id="KW-1185">Reference proteome</keyword>
<dbReference type="HOGENOM" id="CLU_013386_1_0_4"/>
<feature type="transmembrane region" description="Helical" evidence="7">
    <location>
        <begin position="70"/>
        <end position="90"/>
    </location>
</feature>
<accession>V7IEQ0</accession>
<dbReference type="GO" id="GO:0005886">
    <property type="term" value="C:plasma membrane"/>
    <property type="evidence" value="ECO:0007669"/>
    <property type="project" value="UniProtKB-SubCell"/>
</dbReference>
<feature type="transmembrane region" description="Helical" evidence="7">
    <location>
        <begin position="275"/>
        <end position="293"/>
    </location>
</feature>
<feature type="binding site" evidence="7">
    <location>
        <position position="153"/>
    </location>
    <ligand>
        <name>a 1,2-diacyl-sn-glycero-3-phospho-(1'-sn-glycerol)</name>
        <dbReference type="ChEBI" id="CHEBI:64716"/>
    </ligand>
</feature>
<feature type="transmembrane region" description="Helical" evidence="7">
    <location>
        <begin position="33"/>
        <end position="50"/>
    </location>
</feature>
<gene>
    <name evidence="7" type="primary">lgt</name>
    <name evidence="8" type="ORF">HMPREF1177_00948</name>
</gene>
<evidence type="ECO:0000256" key="5">
    <source>
        <dbReference type="ARBA" id="ARBA00022989"/>
    </source>
</evidence>
<dbReference type="InterPro" id="IPR001640">
    <property type="entry name" value="Lgt"/>
</dbReference>
<comment type="catalytic activity">
    <reaction evidence="7">
        <text>L-cysteinyl-[prolipoprotein] + a 1,2-diacyl-sn-glycero-3-phospho-(1'-sn-glycerol) = an S-1,2-diacyl-sn-glyceryl-L-cysteinyl-[prolipoprotein] + sn-glycerol 1-phosphate + H(+)</text>
        <dbReference type="Rhea" id="RHEA:56712"/>
        <dbReference type="Rhea" id="RHEA-COMP:14679"/>
        <dbReference type="Rhea" id="RHEA-COMP:14680"/>
        <dbReference type="ChEBI" id="CHEBI:15378"/>
        <dbReference type="ChEBI" id="CHEBI:29950"/>
        <dbReference type="ChEBI" id="CHEBI:57685"/>
        <dbReference type="ChEBI" id="CHEBI:64716"/>
        <dbReference type="ChEBI" id="CHEBI:140658"/>
        <dbReference type="EC" id="2.5.1.145"/>
    </reaction>
</comment>
<dbReference type="PANTHER" id="PTHR30589:SF0">
    <property type="entry name" value="PHOSPHATIDYLGLYCEROL--PROLIPOPROTEIN DIACYLGLYCERYL TRANSFERASE"/>
    <property type="match status" value="1"/>
</dbReference>
<dbReference type="GO" id="GO:0008961">
    <property type="term" value="F:phosphatidylglycerol-prolipoprotein diacylglyceryl transferase activity"/>
    <property type="evidence" value="ECO:0007669"/>
    <property type="project" value="UniProtKB-UniRule"/>
</dbReference>
<evidence type="ECO:0000313" key="8">
    <source>
        <dbReference type="EMBL" id="ETA83756.1"/>
    </source>
</evidence>
<feature type="transmembrane region" description="Helical" evidence="7">
    <location>
        <begin position="110"/>
        <end position="128"/>
    </location>
</feature>
<dbReference type="PANTHER" id="PTHR30589">
    <property type="entry name" value="PROLIPOPROTEIN DIACYLGLYCERYL TRANSFERASE"/>
    <property type="match status" value="1"/>
</dbReference>
<keyword evidence="8" id="KW-0449">Lipoprotein</keyword>
<evidence type="ECO:0000256" key="7">
    <source>
        <dbReference type="HAMAP-Rule" id="MF_01147"/>
    </source>
</evidence>
<comment type="pathway">
    <text evidence="7">Protein modification; lipoprotein biosynthesis (diacylglyceryl transfer).</text>
</comment>
<dbReference type="NCBIfam" id="TIGR00544">
    <property type="entry name" value="lgt"/>
    <property type="match status" value="1"/>
</dbReference>
<proteinExistence type="inferred from homology"/>
<evidence type="ECO:0000256" key="1">
    <source>
        <dbReference type="ARBA" id="ARBA00007150"/>
    </source>
</evidence>
<comment type="similarity">
    <text evidence="1 7">Belongs to the Lgt family.</text>
</comment>
<keyword evidence="3 7" id="KW-0808">Transferase</keyword>
<dbReference type="EMBL" id="AZGQ01000004">
    <property type="protein sequence ID" value="ETA83756.1"/>
    <property type="molecule type" value="Genomic_DNA"/>
</dbReference>
<comment type="function">
    <text evidence="7">Catalyzes the transfer of the diacylglyceryl group from phosphatidylglycerol to the sulfhydryl group of the N-terminal cysteine of a prolipoprotein, the first step in the formation of mature lipoproteins.</text>
</comment>
<evidence type="ECO:0000256" key="3">
    <source>
        <dbReference type="ARBA" id="ARBA00022679"/>
    </source>
</evidence>
<comment type="caution">
    <text evidence="8">The sequence shown here is derived from an EMBL/GenBank/DDBJ whole genome shotgun (WGS) entry which is preliminary data.</text>
</comment>
<feature type="transmembrane region" description="Helical" evidence="7">
    <location>
        <begin position="213"/>
        <end position="230"/>
    </location>
</feature>
<dbReference type="AlphaFoldDB" id="V7IEQ0"/>
<dbReference type="Pfam" id="PF01790">
    <property type="entry name" value="LGT"/>
    <property type="match status" value="1"/>
</dbReference>
<keyword evidence="2 7" id="KW-1003">Cell membrane</keyword>
<organism evidence="8 9">
    <name type="scientific">Eikenella corrodens CC92I</name>
    <dbReference type="NCBI Taxonomy" id="1073362"/>
    <lineage>
        <taxon>Bacteria</taxon>
        <taxon>Pseudomonadati</taxon>
        <taxon>Pseudomonadota</taxon>
        <taxon>Betaproteobacteria</taxon>
        <taxon>Neisseriales</taxon>
        <taxon>Neisseriaceae</taxon>
        <taxon>Eikenella</taxon>
    </lineage>
</organism>
<sequence length="305" mass="34528">MRYNAPFCFSRIFPMLIHPAFNPIMLKLGPLAIRWYAVSYLVGFALFMWLGRRRIRQGNSVFTTQTLDDFLTWGIIGVIVGGRLGYVLFYQHAYYFANPLEIFKVWQGGMSFHGGFLGVVTAGLLFAYKHKINPLKLADSIAPLTPLGFAAVRLGGNFVNGELWGRVTRPDAFWAMGFPQAHSEDLKLATEQPQLWGAIFQQYGMLPRHPSQLYQFALEGILLFVLLWWFSKKPRPAGQVVSLFLIGYGTARFIAEFAREPDEFLGLLYLNFSMGQWLSLPMIACGLIGFLYFGQRKAKPAEGDV</sequence>
<evidence type="ECO:0000313" key="9">
    <source>
        <dbReference type="Proteomes" id="UP000018554"/>
    </source>
</evidence>
<dbReference type="GO" id="GO:0042158">
    <property type="term" value="P:lipoprotein biosynthetic process"/>
    <property type="evidence" value="ECO:0007669"/>
    <property type="project" value="UniProtKB-UniRule"/>
</dbReference>
<evidence type="ECO:0000256" key="6">
    <source>
        <dbReference type="ARBA" id="ARBA00023136"/>
    </source>
</evidence>
<dbReference type="UniPathway" id="UPA00664"/>
<dbReference type="Proteomes" id="UP000018554">
    <property type="component" value="Unassembled WGS sequence"/>
</dbReference>
<evidence type="ECO:0000256" key="4">
    <source>
        <dbReference type="ARBA" id="ARBA00022692"/>
    </source>
</evidence>
<evidence type="ECO:0000256" key="2">
    <source>
        <dbReference type="ARBA" id="ARBA00022475"/>
    </source>
</evidence>
<dbReference type="PATRIC" id="fig|1073362.3.peg.1084"/>
<keyword evidence="6 7" id="KW-0472">Membrane</keyword>
<keyword evidence="4 7" id="KW-0812">Transmembrane</keyword>
<keyword evidence="5 7" id="KW-1133">Transmembrane helix</keyword>
<reference evidence="8 9" key="1">
    <citation type="submission" date="2013-11" db="EMBL/GenBank/DDBJ databases">
        <title>The Genome Sequence of Eikenella corrodens CC92I.</title>
        <authorList>
            <consortium name="The Broad Institute Genomics Platform"/>
            <person name="Earl A."/>
            <person name="Allen-Vercoe E."/>
            <person name="Daigneault M."/>
            <person name="Young S.K."/>
            <person name="Zeng Q."/>
            <person name="Gargeya S."/>
            <person name="Fitzgerald M."/>
            <person name="Abouelleil A."/>
            <person name="Alvarado L."/>
            <person name="Chapman S.B."/>
            <person name="Gainer-Dewar J."/>
            <person name="Goldberg J."/>
            <person name="Griggs A."/>
            <person name="Gujja S."/>
            <person name="Hansen M."/>
            <person name="Howarth C."/>
            <person name="Imamovic A."/>
            <person name="Ireland A."/>
            <person name="Larimer J."/>
            <person name="McCowan C."/>
            <person name="Murphy C."/>
            <person name="Pearson M."/>
            <person name="Poon T.W."/>
            <person name="Priest M."/>
            <person name="Roberts A."/>
            <person name="Saif S."/>
            <person name="Shea T."/>
            <person name="Sykes S."/>
            <person name="Wortman J."/>
            <person name="Nusbaum C."/>
            <person name="Birren B."/>
        </authorList>
    </citation>
    <scope>NUCLEOTIDE SEQUENCE [LARGE SCALE GENOMIC DNA]</scope>
    <source>
        <strain evidence="8 9">CC92I</strain>
    </source>
</reference>
<comment type="subcellular location">
    <subcellularLocation>
        <location evidence="7">Cell membrane</location>
        <topology evidence="7">Multi-pass membrane protein</topology>
    </subcellularLocation>
</comment>
<dbReference type="EC" id="2.5.1.145" evidence="7"/>
<protein>
    <recommendedName>
        <fullName evidence="7">Phosphatidylglycerol--prolipoprotein diacylglyceryl transferase</fullName>
        <ecNumber evidence="7">2.5.1.145</ecNumber>
    </recommendedName>
</protein>
<name>V7IEQ0_EIKCO</name>